<protein>
    <recommendedName>
        <fullName evidence="5">DUF5305 domain-containing protein</fullName>
    </recommendedName>
</protein>
<keyword evidence="2" id="KW-0472">Membrane</keyword>
<evidence type="ECO:0000256" key="1">
    <source>
        <dbReference type="SAM" id="MobiDB-lite"/>
    </source>
</evidence>
<dbReference type="Proteomes" id="UP000011607">
    <property type="component" value="Unassembled WGS sequence"/>
</dbReference>
<comment type="caution">
    <text evidence="3">The sequence shown here is derived from an EMBL/GenBank/DDBJ whole genome shotgun (WGS) entry which is preliminary data.</text>
</comment>
<name>M0LFQ2_9EURY</name>
<accession>M0LFQ2</accession>
<feature type="compositionally biased region" description="Basic and acidic residues" evidence="1">
    <location>
        <begin position="420"/>
        <end position="442"/>
    </location>
</feature>
<gene>
    <name evidence="3" type="ORF">C446_14729</name>
</gene>
<organism evidence="3 4">
    <name type="scientific">Halobiforma nitratireducens JCM 10879</name>
    <dbReference type="NCBI Taxonomy" id="1227454"/>
    <lineage>
        <taxon>Archaea</taxon>
        <taxon>Methanobacteriati</taxon>
        <taxon>Methanobacteriota</taxon>
        <taxon>Stenosarchaea group</taxon>
        <taxon>Halobacteria</taxon>
        <taxon>Halobacteriales</taxon>
        <taxon>Natrialbaceae</taxon>
        <taxon>Halobiforma</taxon>
    </lineage>
</organism>
<evidence type="ECO:0008006" key="5">
    <source>
        <dbReference type="Google" id="ProtNLM"/>
    </source>
</evidence>
<keyword evidence="2" id="KW-1133">Transmembrane helix</keyword>
<evidence type="ECO:0000313" key="4">
    <source>
        <dbReference type="Proteomes" id="UP000011607"/>
    </source>
</evidence>
<sequence>MATNDTDDANAEPIGTAETGWLELRALLAEYRTALVIAFVVLLTLGAWMSYGAYAEPGVETNQRLESAWTATGELSHQATVTESTEVFPNGTVLEDEPLYYAAIAPELEGEFAAGYEADSARDVEVTVTVDLVYSAEDPEAETVYWHQEERLVSVNESSVEPGEAVDAAFAVDVTEVGAAIDEIENELGASPGQTDIRLEIEREIEGEIEGEYRRAVDPYAVSLEYDGNTYELEGADTYDETHDEEYETVTTPATPGPLRSIGGPAVLGVGLVGLVGTAVASRRLPEPTRAEREWLAYRDHHEQYAGVITRARLPPSTCADESERHGTVTVESLEELAGLGIDVGAAILFDRRTDRYVVRHGGTTYVYDPPSPPTAVTDAGDPVERAGDTADEVSAGPASARGLLSRISTRLGSVLGESARGDEGEGEGERDGSDKADEHHGSTTVWEPGRSDTDGVRISSADGGADGAGGRDGDDPWPGENEPTHTDDWMLELANDIGSEEGTNDDPTVANESDARELESGVGNRG</sequence>
<evidence type="ECO:0000313" key="3">
    <source>
        <dbReference type="EMBL" id="EMA32376.1"/>
    </source>
</evidence>
<evidence type="ECO:0000256" key="2">
    <source>
        <dbReference type="SAM" id="Phobius"/>
    </source>
</evidence>
<dbReference type="AlphaFoldDB" id="M0LFQ2"/>
<feature type="region of interest" description="Disordered" evidence="1">
    <location>
        <begin position="415"/>
        <end position="527"/>
    </location>
</feature>
<dbReference type="Pfam" id="PF17231">
    <property type="entry name" value="DUF5305"/>
    <property type="match status" value="1"/>
</dbReference>
<proteinExistence type="predicted"/>
<dbReference type="InterPro" id="IPR035185">
    <property type="entry name" value="DUF5305"/>
</dbReference>
<dbReference type="STRING" id="1227454.C446_14729"/>
<keyword evidence="2" id="KW-0812">Transmembrane</keyword>
<dbReference type="EMBL" id="AOMA01000146">
    <property type="protein sequence ID" value="EMA32376.1"/>
    <property type="molecule type" value="Genomic_DNA"/>
</dbReference>
<feature type="region of interest" description="Disordered" evidence="1">
    <location>
        <begin position="368"/>
        <end position="402"/>
    </location>
</feature>
<dbReference type="OrthoDB" id="270764at2157"/>
<dbReference type="eggNOG" id="arCOG04474">
    <property type="taxonomic scope" value="Archaea"/>
</dbReference>
<keyword evidence="4" id="KW-1185">Reference proteome</keyword>
<reference evidence="3 4" key="1">
    <citation type="journal article" date="2014" name="PLoS Genet.">
        <title>Phylogenetically driven sequencing of extremely halophilic archaea reveals strategies for static and dynamic osmo-response.</title>
        <authorList>
            <person name="Becker E.A."/>
            <person name="Seitzer P.M."/>
            <person name="Tritt A."/>
            <person name="Larsen D."/>
            <person name="Krusor M."/>
            <person name="Yao A.I."/>
            <person name="Wu D."/>
            <person name="Madern D."/>
            <person name="Eisen J.A."/>
            <person name="Darling A.E."/>
            <person name="Facciotti M.T."/>
        </authorList>
    </citation>
    <scope>NUCLEOTIDE SEQUENCE [LARGE SCALE GENOMIC DNA]</scope>
    <source>
        <strain evidence="3 4">JCM 10879</strain>
    </source>
</reference>
<dbReference type="RefSeq" id="WP_006673842.1">
    <property type="nucleotide sequence ID" value="NZ_AOMA01000146.1"/>
</dbReference>
<feature type="transmembrane region" description="Helical" evidence="2">
    <location>
        <begin position="34"/>
        <end position="54"/>
    </location>
</feature>